<accession>A0ABV4NKP3</accession>
<gene>
    <name evidence="1" type="ORF">ACCI51_06175</name>
</gene>
<dbReference type="Gene3D" id="3.30.530.20">
    <property type="match status" value="1"/>
</dbReference>
<dbReference type="InterPro" id="IPR023393">
    <property type="entry name" value="START-like_dom_sf"/>
</dbReference>
<evidence type="ECO:0000313" key="2">
    <source>
        <dbReference type="Proteomes" id="UP001569414"/>
    </source>
</evidence>
<protein>
    <recommendedName>
        <fullName evidence="3">Polyketide cyclase / dehydrase and lipid transport</fullName>
    </recommendedName>
</protein>
<proteinExistence type="predicted"/>
<dbReference type="Proteomes" id="UP001569414">
    <property type="component" value="Unassembled WGS sequence"/>
</dbReference>
<evidence type="ECO:0000313" key="1">
    <source>
        <dbReference type="EMBL" id="MFA0790127.1"/>
    </source>
</evidence>
<name>A0ABV4NKP3_9GAMM</name>
<keyword evidence="2" id="KW-1185">Reference proteome</keyword>
<evidence type="ECO:0008006" key="3">
    <source>
        <dbReference type="Google" id="ProtNLM"/>
    </source>
</evidence>
<reference evidence="1 2" key="1">
    <citation type="submission" date="2024-08" db="EMBL/GenBank/DDBJ databases">
        <authorList>
            <person name="Ishaq N."/>
        </authorList>
    </citation>
    <scope>NUCLEOTIDE SEQUENCE [LARGE SCALE GENOMIC DNA]</scope>
    <source>
        <strain evidence="1 2">JCM 30400</strain>
    </source>
</reference>
<dbReference type="SUPFAM" id="SSF55961">
    <property type="entry name" value="Bet v1-like"/>
    <property type="match status" value="1"/>
</dbReference>
<comment type="caution">
    <text evidence="1">The sequence shown here is derived from an EMBL/GenBank/DDBJ whole genome shotgun (WGS) entry which is preliminary data.</text>
</comment>
<organism evidence="1 2">
    <name type="scientific">Microbulbifer echini</name>
    <dbReference type="NCBI Taxonomy" id="1529067"/>
    <lineage>
        <taxon>Bacteria</taxon>
        <taxon>Pseudomonadati</taxon>
        <taxon>Pseudomonadota</taxon>
        <taxon>Gammaproteobacteria</taxon>
        <taxon>Cellvibrionales</taxon>
        <taxon>Microbulbiferaceae</taxon>
        <taxon>Microbulbifer</taxon>
    </lineage>
</organism>
<sequence>MPFFVKSMMNTWRIEPNGKGQPQVTFEIGVSLLPIFAQIMGPLMKKQFNKLASIILDELKYFSETGRVHPRKEKQIKTNMVKAS</sequence>
<dbReference type="EMBL" id="JBGMEL010000004">
    <property type="protein sequence ID" value="MFA0790127.1"/>
    <property type="molecule type" value="Genomic_DNA"/>
</dbReference>
<dbReference type="RefSeq" id="WP_371842968.1">
    <property type="nucleotide sequence ID" value="NZ_JBGMEL010000004.1"/>
</dbReference>